<dbReference type="AlphaFoldDB" id="A0A7G7VL42"/>
<dbReference type="EC" id="2.7.1.176" evidence="2"/>
<evidence type="ECO:0000256" key="4">
    <source>
        <dbReference type="ARBA" id="ARBA00022840"/>
    </source>
</evidence>
<sequence length="363" mass="40999">MQHEQIALDYEVTEQKEALYEAIAALLANALRQMEDAETHARTLLYDALCRMWNTLLGTTYRTREEIAMLRGAYGLARELLAGMQDDDTPARTAAPQEMDGTLLESLASVTSEEFQHQRDALIRILTEGRTPAESPQAYLIAGQPGAGKTTMADLFTRAHAANIIFISGDAYRPFHPHIAELRAHFGDDAVLHTQEFAGKMTEALIDVLNAQGYHLIIEGTLRTQEAPVRTRELLAARGYRVSLNVLAVPPILSYLGTLRRYARMREFGMHPRRTPRDHHDRVVRDIAANLDALDQMHRFDAIRLYDRTGACLYEENQQGGSPAEALRRAMARPFSAEERDDLRRIYAPYVPEELLDEALHSY</sequence>
<comment type="similarity">
    <text evidence="1">Belongs to the zeta toxin family.</text>
</comment>
<evidence type="ECO:0000313" key="9">
    <source>
        <dbReference type="Proteomes" id="UP000515480"/>
    </source>
</evidence>
<reference evidence="8 9" key="1">
    <citation type="submission" date="2020-07" db="EMBL/GenBank/DDBJ databases">
        <title>Complete genome and description of Selenomonas timonensis sp. nov., a new bacterium isolated from a gingivitis subject.</title>
        <authorList>
            <person name="Antezack A."/>
        </authorList>
    </citation>
    <scope>NUCLEOTIDE SEQUENCE [LARGE SCALE GENOMIC DNA]</scope>
    <source>
        <strain evidence="8 9">Marseille-Q3039</strain>
    </source>
</reference>
<feature type="domain" description="Zeta toxin" evidence="7">
    <location>
        <begin position="131"/>
        <end position="318"/>
    </location>
</feature>
<organism evidence="8 9">
    <name type="scientific">Selenomonas timonae</name>
    <dbReference type="NCBI Taxonomy" id="2754044"/>
    <lineage>
        <taxon>Bacteria</taxon>
        <taxon>Bacillati</taxon>
        <taxon>Bacillota</taxon>
        <taxon>Negativicutes</taxon>
        <taxon>Selenomonadales</taxon>
        <taxon>Selenomonadaceae</taxon>
        <taxon>Selenomonas</taxon>
    </lineage>
</organism>
<evidence type="ECO:0000313" key="8">
    <source>
        <dbReference type="EMBL" id="QNH54835.1"/>
    </source>
</evidence>
<keyword evidence="9" id="KW-1185">Reference proteome</keyword>
<accession>A0A7G7VL42</accession>
<comment type="catalytic activity">
    <reaction evidence="6">
        <text>UDP-N-acetyl-alpha-D-glucosamine + ATP = UDP-N-acetyl-alpha-D-glucosamine 3'-phosphate + ADP + H(+)</text>
        <dbReference type="Rhea" id="RHEA:32671"/>
        <dbReference type="ChEBI" id="CHEBI:15378"/>
        <dbReference type="ChEBI" id="CHEBI:30616"/>
        <dbReference type="ChEBI" id="CHEBI:57705"/>
        <dbReference type="ChEBI" id="CHEBI:64353"/>
        <dbReference type="ChEBI" id="CHEBI:456216"/>
        <dbReference type="EC" id="2.7.1.176"/>
    </reaction>
</comment>
<dbReference type="SUPFAM" id="SSF52540">
    <property type="entry name" value="P-loop containing nucleoside triphosphate hydrolases"/>
    <property type="match status" value="1"/>
</dbReference>
<dbReference type="GO" id="GO:0016301">
    <property type="term" value="F:kinase activity"/>
    <property type="evidence" value="ECO:0007669"/>
    <property type="project" value="InterPro"/>
</dbReference>
<dbReference type="InterPro" id="IPR027417">
    <property type="entry name" value="P-loop_NTPase"/>
</dbReference>
<proteinExistence type="inferred from homology"/>
<evidence type="ECO:0000256" key="2">
    <source>
        <dbReference type="ARBA" id="ARBA00011963"/>
    </source>
</evidence>
<dbReference type="InterPro" id="IPR010488">
    <property type="entry name" value="Zeta_toxin_domain"/>
</dbReference>
<evidence type="ECO:0000256" key="3">
    <source>
        <dbReference type="ARBA" id="ARBA00022741"/>
    </source>
</evidence>
<evidence type="ECO:0000256" key="6">
    <source>
        <dbReference type="ARBA" id="ARBA00048178"/>
    </source>
</evidence>
<dbReference type="Pfam" id="PF06414">
    <property type="entry name" value="Zeta_toxin"/>
    <property type="match status" value="1"/>
</dbReference>
<evidence type="ECO:0000256" key="5">
    <source>
        <dbReference type="ARBA" id="ARBA00032897"/>
    </source>
</evidence>
<gene>
    <name evidence="8" type="ORF">H1B31_02435</name>
</gene>
<evidence type="ECO:0000259" key="7">
    <source>
        <dbReference type="Pfam" id="PF06414"/>
    </source>
</evidence>
<keyword evidence="4" id="KW-0067">ATP-binding</keyword>
<dbReference type="Gene3D" id="3.40.50.300">
    <property type="entry name" value="P-loop containing nucleotide triphosphate hydrolases"/>
    <property type="match status" value="1"/>
</dbReference>
<dbReference type="KEGG" id="stim:H1B31_02435"/>
<dbReference type="GO" id="GO:0005524">
    <property type="term" value="F:ATP binding"/>
    <property type="evidence" value="ECO:0007669"/>
    <property type="project" value="UniProtKB-KW"/>
</dbReference>
<dbReference type="Proteomes" id="UP000515480">
    <property type="component" value="Chromosome"/>
</dbReference>
<dbReference type="RefSeq" id="WP_185980767.1">
    <property type="nucleotide sequence ID" value="NZ_CP060204.1"/>
</dbReference>
<name>A0A7G7VL42_9FIRM</name>
<keyword evidence="3" id="KW-0547">Nucleotide-binding</keyword>
<evidence type="ECO:0000256" key="1">
    <source>
        <dbReference type="ARBA" id="ARBA00009104"/>
    </source>
</evidence>
<dbReference type="EMBL" id="CP060204">
    <property type="protein sequence ID" value="QNH54835.1"/>
    <property type="molecule type" value="Genomic_DNA"/>
</dbReference>
<protein>
    <recommendedName>
        <fullName evidence="5">UDP-N-acetylglucosamine kinase</fullName>
        <ecNumber evidence="2">2.7.1.176</ecNumber>
    </recommendedName>
    <alternativeName>
        <fullName evidence="5">UDP-N-acetylglucosamine kinase</fullName>
    </alternativeName>
</protein>